<dbReference type="SMR" id="A0A482WY86"/>
<dbReference type="SMART" id="SM00952">
    <property type="entry name" value="RAP"/>
    <property type="match status" value="1"/>
</dbReference>
<dbReference type="PROSITE" id="PS51286">
    <property type="entry name" value="RAP"/>
    <property type="match status" value="1"/>
</dbReference>
<proteinExistence type="predicted"/>
<dbReference type="InParanoid" id="A0A482WY86"/>
<comment type="caution">
    <text evidence="2">The sequence shown here is derived from an EMBL/GenBank/DDBJ whole genome shotgun (WGS) entry which is preliminary data.</text>
</comment>
<name>A0A482WY86_LAOST</name>
<keyword evidence="3" id="KW-1185">Reference proteome</keyword>
<dbReference type="AlphaFoldDB" id="A0A482WY86"/>
<protein>
    <recommendedName>
        <fullName evidence="1">RAP domain-containing protein</fullName>
    </recommendedName>
</protein>
<dbReference type="OrthoDB" id="10064757at2759"/>
<evidence type="ECO:0000313" key="3">
    <source>
        <dbReference type="Proteomes" id="UP000291343"/>
    </source>
</evidence>
<gene>
    <name evidence="2" type="ORF">LSTR_LSTR006409</name>
</gene>
<dbReference type="FunCoup" id="A0A482WY86">
    <property type="interactions" value="568"/>
</dbReference>
<evidence type="ECO:0000313" key="2">
    <source>
        <dbReference type="EMBL" id="RZF38010.1"/>
    </source>
</evidence>
<sequence length="686" mass="78995">MRCVWRIICSRSSCSKPLSPACTNIINTNFRHDICNYSTLCRPTLNSNGNPAISNLFKAYFSSTSTDDNQSSSKLFQEIENESFHEYMSNNDNYKNTIHQYGKKTDELISKDEFERIIAVEKWDDKSVDEFYSSFVKVANYASNVLHEPISNSKYTALSLGLKNHCERFRLEQLIGILECLRFWPETQGTKAPNFKLAIQSLDHACMFRRQEWDTDTALKIIDLWFGLRLMKLSTFVKKVIGRLIEKPNRLSQYKVVQIFFYLNTLRALPAEISLFNMELELDECVDRLSVCEVGIVAIGFFKSQKKIHSNTLLNKMILKLLDNVENADIITTAAILKLIRYTAREDNIPLSMELIDRLLPKMDQFTLQTNLHILLLCVELHIDNYKCVSKFMEMFLADPKAARLKEMEKLALGIANFSYDSPLAKETSRTILSELKKTERREELALHGRAFIKCVCSLAASGLYDQQLIATVLNKRLLKEYYNSKYTMGSEVVALNNTVELEMPDYKGDMLDSKTASFIGRKYSLIDLSMKYRVKKDLWIILELLETVGQMCQPNCHTLKYILPHFNRPDMIVNVTDELKFKPVPQIVLDKENFSEIIKCPAGVRLLALVCGCRGMFTYGTNTLLGAYRKKLHQLTLIGYLPVLIPHYEWNNMNSNDKKIGYIQKKIEHAIKEDSSSEKTCESRV</sequence>
<feature type="domain" description="RAP" evidence="1">
    <location>
        <begin position="608"/>
        <end position="666"/>
    </location>
</feature>
<dbReference type="InterPro" id="IPR013584">
    <property type="entry name" value="RAP"/>
</dbReference>
<dbReference type="EMBL" id="QKKF02022824">
    <property type="protein sequence ID" value="RZF38010.1"/>
    <property type="molecule type" value="Genomic_DNA"/>
</dbReference>
<reference evidence="2 3" key="1">
    <citation type="journal article" date="2017" name="Gigascience">
        <title>Genome sequence of the small brown planthopper, Laodelphax striatellus.</title>
        <authorList>
            <person name="Zhu J."/>
            <person name="Jiang F."/>
            <person name="Wang X."/>
            <person name="Yang P."/>
            <person name="Bao Y."/>
            <person name="Zhao W."/>
            <person name="Wang W."/>
            <person name="Lu H."/>
            <person name="Wang Q."/>
            <person name="Cui N."/>
            <person name="Li J."/>
            <person name="Chen X."/>
            <person name="Luo L."/>
            <person name="Yu J."/>
            <person name="Kang L."/>
            <person name="Cui F."/>
        </authorList>
    </citation>
    <scope>NUCLEOTIDE SEQUENCE [LARGE SCALE GENOMIC DNA]</scope>
    <source>
        <strain evidence="2">Lst14</strain>
    </source>
</reference>
<organism evidence="2 3">
    <name type="scientific">Laodelphax striatellus</name>
    <name type="common">Small brown planthopper</name>
    <name type="synonym">Delphax striatella</name>
    <dbReference type="NCBI Taxonomy" id="195883"/>
    <lineage>
        <taxon>Eukaryota</taxon>
        <taxon>Metazoa</taxon>
        <taxon>Ecdysozoa</taxon>
        <taxon>Arthropoda</taxon>
        <taxon>Hexapoda</taxon>
        <taxon>Insecta</taxon>
        <taxon>Pterygota</taxon>
        <taxon>Neoptera</taxon>
        <taxon>Paraneoptera</taxon>
        <taxon>Hemiptera</taxon>
        <taxon>Auchenorrhyncha</taxon>
        <taxon>Fulgoroidea</taxon>
        <taxon>Delphacidae</taxon>
        <taxon>Criomorphinae</taxon>
        <taxon>Laodelphax</taxon>
    </lineage>
</organism>
<evidence type="ECO:0000259" key="1">
    <source>
        <dbReference type="PROSITE" id="PS51286"/>
    </source>
</evidence>
<dbReference type="Proteomes" id="UP000291343">
    <property type="component" value="Unassembled WGS sequence"/>
</dbReference>
<accession>A0A482WY86</accession>